<dbReference type="eggNOG" id="ENOG502S92A">
    <property type="taxonomic scope" value="Eukaryota"/>
</dbReference>
<feature type="compositionally biased region" description="Basic and acidic residues" evidence="1">
    <location>
        <begin position="395"/>
        <end position="404"/>
    </location>
</feature>
<keyword evidence="2" id="KW-1133">Transmembrane helix</keyword>
<feature type="region of interest" description="Disordered" evidence="1">
    <location>
        <begin position="390"/>
        <end position="454"/>
    </location>
</feature>
<dbReference type="OrthoDB" id="5426165at2759"/>
<proteinExistence type="predicted"/>
<keyword evidence="2" id="KW-0472">Membrane</keyword>
<dbReference type="AlphaFoldDB" id="S3CZD2"/>
<dbReference type="Proteomes" id="UP000016923">
    <property type="component" value="Unassembled WGS sequence"/>
</dbReference>
<evidence type="ECO:0000256" key="2">
    <source>
        <dbReference type="SAM" id="Phobius"/>
    </source>
</evidence>
<evidence type="ECO:0000256" key="1">
    <source>
        <dbReference type="SAM" id="MobiDB-lite"/>
    </source>
</evidence>
<feature type="compositionally biased region" description="Low complexity" evidence="1">
    <location>
        <begin position="287"/>
        <end position="300"/>
    </location>
</feature>
<feature type="compositionally biased region" description="Low complexity" evidence="1">
    <location>
        <begin position="145"/>
        <end position="157"/>
    </location>
</feature>
<dbReference type="VEuPathDB" id="FungiDB:F503_02418"/>
<keyword evidence="2" id="KW-0812">Transmembrane</keyword>
<dbReference type="PANTHER" id="PTHR40623:SF2">
    <property type="entry name" value="INTEGRAL MEMBRANE PROTEIN"/>
    <property type="match status" value="1"/>
</dbReference>
<accession>S3CZD2</accession>
<sequence>MGVFFVTWQLWEEMTFVLACAIVVVFLVGLFKLWRTSRQVRRQEVIDEEKRARLAEMRRAGLSPTRTRKQRGNSDIPFGVRAIQTGVEVDGIWISRPTTPSHGSSKSRILLSEASSRNNAAEGKRLLPGDYQPYTSSPLGLDTEAAPASSSQASSSDPHAHSGGLVDTHSNMSTPLPQISENVTFASSSKTTMQATDRGSSTLNGDALRRLEGTYSPTGFGGPGGGNSSATLRPPYSNTYIPSSHMSSPGPSITQRNIPKSPLSSRPHYDLLTAGGSTTNISRQPVHSSNSTSSHSSTSSQQGPAPDKRQTPILAQSMQTRQATVLSSTAPAYVSYRGYHTQPIASSASHHYSAPLQSSSPQVTTFPGNARVNRVSRKVNPSFEVLPAGTFDAEGSGRSRKENVRIAADQNATSSNGSNADDEADAPLQPPTAGASKAAPPVRNKLRRASFAVR</sequence>
<gene>
    <name evidence="3" type="ORF">F503_02418</name>
</gene>
<organism evidence="3 4">
    <name type="scientific">Ophiostoma piceae (strain UAMH 11346)</name>
    <name type="common">Sap stain fungus</name>
    <dbReference type="NCBI Taxonomy" id="1262450"/>
    <lineage>
        <taxon>Eukaryota</taxon>
        <taxon>Fungi</taxon>
        <taxon>Dikarya</taxon>
        <taxon>Ascomycota</taxon>
        <taxon>Pezizomycotina</taxon>
        <taxon>Sordariomycetes</taxon>
        <taxon>Sordariomycetidae</taxon>
        <taxon>Ophiostomatales</taxon>
        <taxon>Ophiostomataceae</taxon>
        <taxon>Ophiostoma</taxon>
    </lineage>
</organism>
<feature type="compositionally biased region" description="Polar residues" evidence="1">
    <location>
        <begin position="410"/>
        <end position="419"/>
    </location>
</feature>
<dbReference type="EMBL" id="KE148153">
    <property type="protein sequence ID" value="EPE06290.1"/>
    <property type="molecule type" value="Genomic_DNA"/>
</dbReference>
<feature type="compositionally biased region" description="Polar residues" evidence="1">
    <location>
        <begin position="275"/>
        <end position="286"/>
    </location>
</feature>
<dbReference type="PANTHER" id="PTHR40623">
    <property type="entry name" value="INTEGRAL MEMBRANE PROTEIN"/>
    <property type="match status" value="1"/>
</dbReference>
<feature type="region of interest" description="Disordered" evidence="1">
    <location>
        <begin position="121"/>
        <end position="177"/>
    </location>
</feature>
<feature type="transmembrane region" description="Helical" evidence="2">
    <location>
        <begin position="14"/>
        <end position="34"/>
    </location>
</feature>
<evidence type="ECO:0000313" key="4">
    <source>
        <dbReference type="Proteomes" id="UP000016923"/>
    </source>
</evidence>
<feature type="compositionally biased region" description="Polar residues" evidence="1">
    <location>
        <begin position="168"/>
        <end position="177"/>
    </location>
</feature>
<feature type="region of interest" description="Disordered" evidence="1">
    <location>
        <begin position="211"/>
        <end position="309"/>
    </location>
</feature>
<dbReference type="STRING" id="1262450.S3CZD2"/>
<protein>
    <submittedName>
        <fullName evidence="3">Uncharacterized protein</fullName>
    </submittedName>
</protein>
<dbReference type="HOGENOM" id="CLU_056232_0_0_1"/>
<feature type="compositionally biased region" description="Polar residues" evidence="1">
    <location>
        <begin position="228"/>
        <end position="264"/>
    </location>
</feature>
<reference evidence="3 4" key="1">
    <citation type="journal article" date="2013" name="BMC Genomics">
        <title>The genome and transcriptome of the pine saprophyte Ophiostoma piceae, and a comparison with the bark beetle-associated pine pathogen Grosmannia clavigera.</title>
        <authorList>
            <person name="Haridas S."/>
            <person name="Wang Y."/>
            <person name="Lim L."/>
            <person name="Massoumi Alamouti S."/>
            <person name="Jackman S."/>
            <person name="Docking R."/>
            <person name="Robertson G."/>
            <person name="Birol I."/>
            <person name="Bohlmann J."/>
            <person name="Breuil C."/>
        </authorList>
    </citation>
    <scope>NUCLEOTIDE SEQUENCE [LARGE SCALE GENOMIC DNA]</scope>
    <source>
        <strain evidence="3 4">UAMH 11346</strain>
    </source>
</reference>
<evidence type="ECO:0000313" key="3">
    <source>
        <dbReference type="EMBL" id="EPE06290.1"/>
    </source>
</evidence>
<name>S3CZD2_OPHP1</name>
<keyword evidence="4" id="KW-1185">Reference proteome</keyword>